<dbReference type="EMBL" id="KV878130">
    <property type="protein sequence ID" value="OJJ03072.1"/>
    <property type="molecule type" value="Genomic_DNA"/>
</dbReference>
<keyword evidence="7" id="KW-1185">Reference proteome</keyword>
<keyword evidence="2 5" id="KW-0812">Transmembrane</keyword>
<evidence type="ECO:0000256" key="5">
    <source>
        <dbReference type="SAM" id="Phobius"/>
    </source>
</evidence>
<feature type="transmembrane region" description="Helical" evidence="5">
    <location>
        <begin position="79"/>
        <end position="99"/>
    </location>
</feature>
<dbReference type="AlphaFoldDB" id="A0A1L9PNL3"/>
<dbReference type="PANTHER" id="PTHR31465:SF31">
    <property type="entry name" value="DOMAIN PROTEIN, PUTATIVE (AFU_ORTHOLOGUE AFUA_6G09550)-RELATED"/>
    <property type="match status" value="1"/>
</dbReference>
<keyword evidence="4 5" id="KW-0472">Membrane</keyword>
<comment type="subcellular location">
    <subcellularLocation>
        <location evidence="1">Membrane</location>
        <topology evidence="1">Multi-pass membrane protein</topology>
    </subcellularLocation>
</comment>
<dbReference type="Pfam" id="PF04479">
    <property type="entry name" value="RTA1"/>
    <property type="match status" value="1"/>
</dbReference>
<feature type="transmembrane region" description="Helical" evidence="5">
    <location>
        <begin position="211"/>
        <end position="228"/>
    </location>
</feature>
<keyword evidence="3 5" id="KW-1133">Transmembrane helix</keyword>
<dbReference type="InterPro" id="IPR007568">
    <property type="entry name" value="RTA1"/>
</dbReference>
<feature type="transmembrane region" description="Helical" evidence="5">
    <location>
        <begin position="46"/>
        <end position="67"/>
    </location>
</feature>
<accession>A0A1L9PNL3</accession>
<evidence type="ECO:0000256" key="3">
    <source>
        <dbReference type="ARBA" id="ARBA00022989"/>
    </source>
</evidence>
<gene>
    <name evidence="6" type="ORF">ASPVEDRAFT_72828</name>
</gene>
<feature type="transmembrane region" description="Helical" evidence="5">
    <location>
        <begin position="157"/>
        <end position="179"/>
    </location>
</feature>
<sequence>MAADTPQQVTFVLYHYSPSIPAAAIFVAVFVCLSICHGFSLLRHRALFFIPFVIGLLFEAAGYAARIFSHSDPLALGPYIVQTMLILVAPPLFAASIYMTLGRLVVNLEAEQALLMPVKYVTKTFVIGDVISFLLQCGGGGYMAAGSLSAMEAGENIVIAGLAVQLLFFGFFIIVSAIFHYRARSIAKHYDYAQPVSPIFRFFNSTSWEAMLWYLYAACVLILIRSVFRVVEFVQGNNGWIMRREYLLYIFDAVLMAVQAMLLLIVYPGKVVKRRCQTEGALGSEGLPLAEAPGK</sequence>
<feature type="transmembrane region" description="Helical" evidence="5">
    <location>
        <begin position="20"/>
        <end position="39"/>
    </location>
</feature>
<name>A0A1L9PNL3_ASPVE</name>
<organism evidence="6 7">
    <name type="scientific">Aspergillus versicolor CBS 583.65</name>
    <dbReference type="NCBI Taxonomy" id="1036611"/>
    <lineage>
        <taxon>Eukaryota</taxon>
        <taxon>Fungi</taxon>
        <taxon>Dikarya</taxon>
        <taxon>Ascomycota</taxon>
        <taxon>Pezizomycotina</taxon>
        <taxon>Eurotiomycetes</taxon>
        <taxon>Eurotiomycetidae</taxon>
        <taxon>Eurotiales</taxon>
        <taxon>Aspergillaceae</taxon>
        <taxon>Aspergillus</taxon>
        <taxon>Aspergillus subgen. Nidulantes</taxon>
    </lineage>
</organism>
<evidence type="ECO:0000313" key="6">
    <source>
        <dbReference type="EMBL" id="OJJ03072.1"/>
    </source>
</evidence>
<dbReference type="RefSeq" id="XP_040668834.1">
    <property type="nucleotide sequence ID" value="XM_040816173.1"/>
</dbReference>
<evidence type="ECO:0008006" key="8">
    <source>
        <dbReference type="Google" id="ProtNLM"/>
    </source>
</evidence>
<dbReference type="Proteomes" id="UP000184073">
    <property type="component" value="Unassembled WGS sequence"/>
</dbReference>
<feature type="transmembrane region" description="Helical" evidence="5">
    <location>
        <begin position="248"/>
        <end position="267"/>
    </location>
</feature>
<dbReference type="STRING" id="1036611.A0A1L9PNL3"/>
<reference evidence="7" key="1">
    <citation type="journal article" date="2017" name="Genome Biol.">
        <title>Comparative genomics reveals high biological diversity and specific adaptations in the industrially and medically important fungal genus Aspergillus.</title>
        <authorList>
            <person name="de Vries R.P."/>
            <person name="Riley R."/>
            <person name="Wiebenga A."/>
            <person name="Aguilar-Osorio G."/>
            <person name="Amillis S."/>
            <person name="Uchima C.A."/>
            <person name="Anderluh G."/>
            <person name="Asadollahi M."/>
            <person name="Askin M."/>
            <person name="Barry K."/>
            <person name="Battaglia E."/>
            <person name="Bayram O."/>
            <person name="Benocci T."/>
            <person name="Braus-Stromeyer S.A."/>
            <person name="Caldana C."/>
            <person name="Canovas D."/>
            <person name="Cerqueira G.C."/>
            <person name="Chen F."/>
            <person name="Chen W."/>
            <person name="Choi C."/>
            <person name="Clum A."/>
            <person name="Dos Santos R.A."/>
            <person name="Damasio A.R."/>
            <person name="Diallinas G."/>
            <person name="Emri T."/>
            <person name="Fekete E."/>
            <person name="Flipphi M."/>
            <person name="Freyberg S."/>
            <person name="Gallo A."/>
            <person name="Gournas C."/>
            <person name="Habgood R."/>
            <person name="Hainaut M."/>
            <person name="Harispe M.L."/>
            <person name="Henrissat B."/>
            <person name="Hilden K.S."/>
            <person name="Hope R."/>
            <person name="Hossain A."/>
            <person name="Karabika E."/>
            <person name="Karaffa L."/>
            <person name="Karanyi Z."/>
            <person name="Krasevec N."/>
            <person name="Kuo A."/>
            <person name="Kusch H."/>
            <person name="LaButti K."/>
            <person name="Lagendijk E.L."/>
            <person name="Lapidus A."/>
            <person name="Levasseur A."/>
            <person name="Lindquist E."/>
            <person name="Lipzen A."/>
            <person name="Logrieco A.F."/>
            <person name="MacCabe A."/>
            <person name="Maekelae M.R."/>
            <person name="Malavazi I."/>
            <person name="Melin P."/>
            <person name="Meyer V."/>
            <person name="Mielnichuk N."/>
            <person name="Miskei M."/>
            <person name="Molnar A.P."/>
            <person name="Mule G."/>
            <person name="Ngan C.Y."/>
            <person name="Orejas M."/>
            <person name="Orosz E."/>
            <person name="Ouedraogo J.P."/>
            <person name="Overkamp K.M."/>
            <person name="Park H.-S."/>
            <person name="Perrone G."/>
            <person name="Piumi F."/>
            <person name="Punt P.J."/>
            <person name="Ram A.F."/>
            <person name="Ramon A."/>
            <person name="Rauscher S."/>
            <person name="Record E."/>
            <person name="Riano-Pachon D.M."/>
            <person name="Robert V."/>
            <person name="Roehrig J."/>
            <person name="Ruller R."/>
            <person name="Salamov A."/>
            <person name="Salih N.S."/>
            <person name="Samson R.A."/>
            <person name="Sandor E."/>
            <person name="Sanguinetti M."/>
            <person name="Schuetze T."/>
            <person name="Sepcic K."/>
            <person name="Shelest E."/>
            <person name="Sherlock G."/>
            <person name="Sophianopoulou V."/>
            <person name="Squina F.M."/>
            <person name="Sun H."/>
            <person name="Susca A."/>
            <person name="Todd R.B."/>
            <person name="Tsang A."/>
            <person name="Unkles S.E."/>
            <person name="van de Wiele N."/>
            <person name="van Rossen-Uffink D."/>
            <person name="Oliveira J.V."/>
            <person name="Vesth T.C."/>
            <person name="Visser J."/>
            <person name="Yu J.-H."/>
            <person name="Zhou M."/>
            <person name="Andersen M.R."/>
            <person name="Archer D.B."/>
            <person name="Baker S.E."/>
            <person name="Benoit I."/>
            <person name="Brakhage A.A."/>
            <person name="Braus G.H."/>
            <person name="Fischer R."/>
            <person name="Frisvad J.C."/>
            <person name="Goldman G.H."/>
            <person name="Houbraken J."/>
            <person name="Oakley B."/>
            <person name="Pocsi I."/>
            <person name="Scazzocchio C."/>
            <person name="Seiboth B."/>
            <person name="vanKuyk P.A."/>
            <person name="Wortman J."/>
            <person name="Dyer P.S."/>
            <person name="Grigoriev I.V."/>
        </authorList>
    </citation>
    <scope>NUCLEOTIDE SEQUENCE [LARGE SCALE GENOMIC DNA]</scope>
    <source>
        <strain evidence="7">CBS 583.65</strain>
    </source>
</reference>
<evidence type="ECO:0000256" key="4">
    <source>
        <dbReference type="ARBA" id="ARBA00023136"/>
    </source>
</evidence>
<dbReference type="PANTHER" id="PTHR31465">
    <property type="entry name" value="PROTEIN RTA1-RELATED"/>
    <property type="match status" value="1"/>
</dbReference>
<evidence type="ECO:0000256" key="1">
    <source>
        <dbReference type="ARBA" id="ARBA00004141"/>
    </source>
</evidence>
<dbReference type="GeneID" id="63731684"/>
<dbReference type="VEuPathDB" id="FungiDB:ASPVEDRAFT_72828"/>
<feature type="transmembrane region" description="Helical" evidence="5">
    <location>
        <begin position="120"/>
        <end position="145"/>
    </location>
</feature>
<evidence type="ECO:0000313" key="7">
    <source>
        <dbReference type="Proteomes" id="UP000184073"/>
    </source>
</evidence>
<dbReference type="OrthoDB" id="3358017at2759"/>
<evidence type="ECO:0000256" key="2">
    <source>
        <dbReference type="ARBA" id="ARBA00022692"/>
    </source>
</evidence>
<proteinExistence type="predicted"/>
<dbReference type="GO" id="GO:0016020">
    <property type="term" value="C:membrane"/>
    <property type="evidence" value="ECO:0007669"/>
    <property type="project" value="UniProtKB-SubCell"/>
</dbReference>
<protein>
    <recommendedName>
        <fullName evidence="8">RTA1 like protein</fullName>
    </recommendedName>
</protein>